<proteinExistence type="predicted"/>
<organism evidence="1 2">
    <name type="scientific">Vermiconidia calcicola</name>
    <dbReference type="NCBI Taxonomy" id="1690605"/>
    <lineage>
        <taxon>Eukaryota</taxon>
        <taxon>Fungi</taxon>
        <taxon>Dikarya</taxon>
        <taxon>Ascomycota</taxon>
        <taxon>Pezizomycotina</taxon>
        <taxon>Dothideomycetes</taxon>
        <taxon>Dothideomycetidae</taxon>
        <taxon>Mycosphaerellales</taxon>
        <taxon>Extremaceae</taxon>
        <taxon>Vermiconidia</taxon>
    </lineage>
</organism>
<evidence type="ECO:0000313" key="2">
    <source>
        <dbReference type="Proteomes" id="UP001281147"/>
    </source>
</evidence>
<comment type="caution">
    <text evidence="1">The sequence shown here is derived from an EMBL/GenBank/DDBJ whole genome shotgun (WGS) entry which is preliminary data.</text>
</comment>
<dbReference type="EMBL" id="JAUTXU010000011">
    <property type="protein sequence ID" value="KAK3722937.1"/>
    <property type="molecule type" value="Genomic_DNA"/>
</dbReference>
<reference evidence="1" key="1">
    <citation type="submission" date="2023-07" db="EMBL/GenBank/DDBJ databases">
        <title>Black Yeasts Isolated from many extreme environments.</title>
        <authorList>
            <person name="Coleine C."/>
            <person name="Stajich J.E."/>
            <person name="Selbmann L."/>
        </authorList>
    </citation>
    <scope>NUCLEOTIDE SEQUENCE</scope>
    <source>
        <strain evidence="1">CCFEE 5714</strain>
    </source>
</reference>
<protein>
    <submittedName>
        <fullName evidence="1">Uncharacterized protein</fullName>
    </submittedName>
</protein>
<keyword evidence="2" id="KW-1185">Reference proteome</keyword>
<name>A0ACC3NVB3_9PEZI</name>
<accession>A0ACC3NVB3</accession>
<evidence type="ECO:0000313" key="1">
    <source>
        <dbReference type="EMBL" id="KAK3722937.1"/>
    </source>
</evidence>
<dbReference type="Proteomes" id="UP001281147">
    <property type="component" value="Unassembled WGS sequence"/>
</dbReference>
<sequence>MAEEDYQDDYFDSGLFEWLYVEDDYPLADELAETQIASPGYAGTKYEVDIETYDIDMFEYWDDLHYGEDEYWDSGGRGVPTAEAGQKRKRDKTKPKHHAQKRRKLNLRDTGGDNVRFVNVAARIARREPPMLEQPTSFALLPDWKQRFASDTGVIVTQSMPEAMEKAAEGKDEDSPLKSRHSNTVGAEEDDDGWEDEGEEDEDMETQLASLDPEAIKAILKQRLGDAGLEGMDENAFMQTITKMLSGEGGADEAADDLASSVLGQATQGNDTALSGWLSQQGVSLDAAEEDEEDEIASVATPDLPQTSTVRHLQSVEISPPDSAIEVSRSTSGATSEMAIHPPSPSPSAKKRAAPLEHQEGARKRKKVTFDVPASSQSVQADNEEGEEITVAARSEVPDPPTSEDPMMSGTTLDNEDTRTAKTRGANTKTVKSNKHKSNGRKADAEQEDTADISEAAPVRQTRKRKAQDDDDEIAVAAPTPKEQAKKASASAAPNAGPPAKRTRSARAKVGK</sequence>
<gene>
    <name evidence="1" type="ORF">LTR37_002082</name>
</gene>